<dbReference type="OrthoDB" id="9785278at2"/>
<dbReference type="InterPro" id="IPR047706">
    <property type="entry name" value="BCAM0308-like"/>
</dbReference>
<evidence type="ECO:0000313" key="2">
    <source>
        <dbReference type="Proteomes" id="UP000198814"/>
    </source>
</evidence>
<dbReference type="Proteomes" id="UP000198814">
    <property type="component" value="Unassembled WGS sequence"/>
</dbReference>
<dbReference type="NCBIfam" id="NF040826">
    <property type="entry name" value="lxa_BCAM0308"/>
    <property type="match status" value="1"/>
</dbReference>
<evidence type="ECO:0008006" key="3">
    <source>
        <dbReference type="Google" id="ProtNLM"/>
    </source>
</evidence>
<proteinExistence type="predicted"/>
<sequence>MSTKNAPPGFHQITRHDGVFQEQIHDAYQIKDKLPEPTVCPLCSAVFHKGRWQWLAAPVNAHQHNCPACQRIHDQYPAGFLTLHGAFFHAHRDEIMHLVQHVEKKEKTEHPLKRIMAMEIKDHEVLITTTDIHLARGIGEAIHDAYQGELEFHYNPAENLLRVHWSR</sequence>
<keyword evidence="2" id="KW-1185">Reference proteome</keyword>
<gene>
    <name evidence="1" type="ORF">SAMN05216333_12629</name>
</gene>
<name>A0A1H8TP24_9PROT</name>
<reference evidence="2" key="1">
    <citation type="submission" date="2016-10" db="EMBL/GenBank/DDBJ databases">
        <authorList>
            <person name="Varghese N."/>
            <person name="Submissions S."/>
        </authorList>
    </citation>
    <scope>NUCLEOTIDE SEQUENCE [LARGE SCALE GENOMIC DNA]</scope>
    <source>
        <strain evidence="2">Nm76</strain>
    </source>
</reference>
<dbReference type="EMBL" id="FODO01000026">
    <property type="protein sequence ID" value="SEO92712.1"/>
    <property type="molecule type" value="Genomic_DNA"/>
</dbReference>
<accession>A0A1H8TP24</accession>
<evidence type="ECO:0000313" key="1">
    <source>
        <dbReference type="EMBL" id="SEO92712.1"/>
    </source>
</evidence>
<dbReference type="RefSeq" id="WP_090321640.1">
    <property type="nucleotide sequence ID" value="NZ_FNOE01000029.1"/>
</dbReference>
<dbReference type="STRING" id="42354.SAMN05216333_12629"/>
<dbReference type="AlphaFoldDB" id="A0A1H8TP24"/>
<organism evidence="1 2">
    <name type="scientific">Nitrosomonas oligotropha</name>
    <dbReference type="NCBI Taxonomy" id="42354"/>
    <lineage>
        <taxon>Bacteria</taxon>
        <taxon>Pseudomonadati</taxon>
        <taxon>Pseudomonadota</taxon>
        <taxon>Betaproteobacteria</taxon>
        <taxon>Nitrosomonadales</taxon>
        <taxon>Nitrosomonadaceae</taxon>
        <taxon>Nitrosomonas</taxon>
    </lineage>
</organism>
<protein>
    <recommendedName>
        <fullName evidence="3">ATPase</fullName>
    </recommendedName>
</protein>